<dbReference type="UniPathway" id="UPA00219"/>
<dbReference type="GO" id="GO:0005576">
    <property type="term" value="C:extracellular region"/>
    <property type="evidence" value="ECO:0007669"/>
    <property type="project" value="TreeGrafter"/>
</dbReference>
<feature type="domain" description="L,D-TPase catalytic" evidence="9">
    <location>
        <begin position="179"/>
        <end position="298"/>
    </location>
</feature>
<dbReference type="EMBL" id="BONZ01000055">
    <property type="protein sequence ID" value="GIH17434.1"/>
    <property type="molecule type" value="Genomic_DNA"/>
</dbReference>
<dbReference type="Gene3D" id="1.10.101.10">
    <property type="entry name" value="PGBD-like superfamily/PGBD"/>
    <property type="match status" value="1"/>
</dbReference>
<keyword evidence="11" id="KW-1185">Reference proteome</keyword>
<dbReference type="GO" id="GO:0016740">
    <property type="term" value="F:transferase activity"/>
    <property type="evidence" value="ECO:0007669"/>
    <property type="project" value="UniProtKB-KW"/>
</dbReference>
<dbReference type="InterPro" id="IPR002477">
    <property type="entry name" value="Peptidoglycan-bd-like"/>
</dbReference>
<feature type="active site" description="Proton donor/acceptor" evidence="6">
    <location>
        <position position="258"/>
    </location>
</feature>
<dbReference type="GO" id="GO:0071972">
    <property type="term" value="F:peptidoglycan L,D-transpeptidase activity"/>
    <property type="evidence" value="ECO:0007669"/>
    <property type="project" value="TreeGrafter"/>
</dbReference>
<evidence type="ECO:0000259" key="9">
    <source>
        <dbReference type="PROSITE" id="PS52029"/>
    </source>
</evidence>
<evidence type="ECO:0000313" key="10">
    <source>
        <dbReference type="EMBL" id="GIH17434.1"/>
    </source>
</evidence>
<dbReference type="InterPro" id="IPR050979">
    <property type="entry name" value="LD-transpeptidase"/>
</dbReference>
<gene>
    <name evidence="10" type="ORF">Raf01_56060</name>
</gene>
<feature type="signal peptide" evidence="8">
    <location>
        <begin position="1"/>
        <end position="35"/>
    </location>
</feature>
<evidence type="ECO:0000313" key="11">
    <source>
        <dbReference type="Proteomes" id="UP000642748"/>
    </source>
</evidence>
<dbReference type="Pfam" id="PF03734">
    <property type="entry name" value="YkuD"/>
    <property type="match status" value="1"/>
</dbReference>
<evidence type="ECO:0000256" key="2">
    <source>
        <dbReference type="ARBA" id="ARBA00022679"/>
    </source>
</evidence>
<organism evidence="10 11">
    <name type="scientific">Rugosimonospora africana</name>
    <dbReference type="NCBI Taxonomy" id="556532"/>
    <lineage>
        <taxon>Bacteria</taxon>
        <taxon>Bacillati</taxon>
        <taxon>Actinomycetota</taxon>
        <taxon>Actinomycetes</taxon>
        <taxon>Micromonosporales</taxon>
        <taxon>Micromonosporaceae</taxon>
        <taxon>Rugosimonospora</taxon>
    </lineage>
</organism>
<dbReference type="InterPro" id="IPR005490">
    <property type="entry name" value="LD_TPept_cat_dom"/>
</dbReference>
<feature type="compositionally biased region" description="Low complexity" evidence="7">
    <location>
        <begin position="59"/>
        <end position="101"/>
    </location>
</feature>
<dbReference type="Pfam" id="PF01471">
    <property type="entry name" value="PG_binding_1"/>
    <property type="match status" value="1"/>
</dbReference>
<evidence type="ECO:0000256" key="7">
    <source>
        <dbReference type="SAM" id="MobiDB-lite"/>
    </source>
</evidence>
<reference evidence="10" key="1">
    <citation type="submission" date="2021-01" db="EMBL/GenBank/DDBJ databases">
        <title>Whole genome shotgun sequence of Rugosimonospora africana NBRC 104875.</title>
        <authorList>
            <person name="Komaki H."/>
            <person name="Tamura T."/>
        </authorList>
    </citation>
    <scope>NUCLEOTIDE SEQUENCE</scope>
    <source>
        <strain evidence="10">NBRC 104875</strain>
    </source>
</reference>
<sequence>MVMNPVRTARTTGLLGIARPAVLAAVAVATMLAAAACKPSSADTASSAPSGSVAAAATASPVPATTAPTVDPTVDPTPSAAPSTAPTTAAPSPKPTRTASAGPLRMGSSGPAVVHLQQQLTSLGYWVGNADGKFGSVTQQAVFALQKAAKLSRSGTVTAATQKALDAGTRPKARSTSGHIIEVDLSRDLLMFVTNGHVDYILNTSTGGGYVYYDQGTRNVAKTPKGHFKTYRVIDAPHRSSLGLLIRPRYFTGGYAIHGDGSVPSYPASHGCVRVSNSAIDWIWAKNLDPIGTTVWIY</sequence>
<dbReference type="InterPro" id="IPR036365">
    <property type="entry name" value="PGBD-like_sf"/>
</dbReference>
<keyword evidence="5 6" id="KW-0961">Cell wall biogenesis/degradation</keyword>
<dbReference type="PANTHER" id="PTHR30582:SF2">
    <property type="entry name" value="L,D-TRANSPEPTIDASE YCIB-RELATED"/>
    <property type="match status" value="1"/>
</dbReference>
<comment type="caution">
    <text evidence="10">The sequence shown here is derived from an EMBL/GenBank/DDBJ whole genome shotgun (WGS) entry which is preliminary data.</text>
</comment>
<dbReference type="GO" id="GO:0008360">
    <property type="term" value="P:regulation of cell shape"/>
    <property type="evidence" value="ECO:0007669"/>
    <property type="project" value="UniProtKB-UniRule"/>
</dbReference>
<evidence type="ECO:0000256" key="6">
    <source>
        <dbReference type="PROSITE-ProRule" id="PRU01373"/>
    </source>
</evidence>
<dbReference type="Gene3D" id="2.40.440.10">
    <property type="entry name" value="L,D-transpeptidase catalytic domain-like"/>
    <property type="match status" value="1"/>
</dbReference>
<protein>
    <recommendedName>
        <fullName evidence="9">L,D-TPase catalytic domain-containing protein</fullName>
    </recommendedName>
</protein>
<feature type="chain" id="PRO_5038950982" description="L,D-TPase catalytic domain-containing protein" evidence="8">
    <location>
        <begin position="36"/>
        <end position="298"/>
    </location>
</feature>
<evidence type="ECO:0000256" key="5">
    <source>
        <dbReference type="ARBA" id="ARBA00023316"/>
    </source>
</evidence>
<feature type="region of interest" description="Disordered" evidence="7">
    <location>
        <begin position="59"/>
        <end position="109"/>
    </location>
</feature>
<evidence type="ECO:0000256" key="3">
    <source>
        <dbReference type="ARBA" id="ARBA00022960"/>
    </source>
</evidence>
<dbReference type="GO" id="GO:0018104">
    <property type="term" value="P:peptidoglycan-protein cross-linking"/>
    <property type="evidence" value="ECO:0007669"/>
    <property type="project" value="TreeGrafter"/>
</dbReference>
<dbReference type="InterPro" id="IPR038063">
    <property type="entry name" value="Transpep_catalytic_dom"/>
</dbReference>
<accession>A0A8J3QUS2</accession>
<evidence type="ECO:0000256" key="1">
    <source>
        <dbReference type="ARBA" id="ARBA00004752"/>
    </source>
</evidence>
<dbReference type="PANTHER" id="PTHR30582">
    <property type="entry name" value="L,D-TRANSPEPTIDASE"/>
    <property type="match status" value="1"/>
</dbReference>
<dbReference type="CDD" id="cd16913">
    <property type="entry name" value="YkuD_like"/>
    <property type="match status" value="1"/>
</dbReference>
<dbReference type="AlphaFoldDB" id="A0A8J3QUS2"/>
<evidence type="ECO:0000256" key="4">
    <source>
        <dbReference type="ARBA" id="ARBA00022984"/>
    </source>
</evidence>
<dbReference type="GO" id="GO:0071555">
    <property type="term" value="P:cell wall organization"/>
    <property type="evidence" value="ECO:0007669"/>
    <property type="project" value="UniProtKB-UniRule"/>
</dbReference>
<comment type="pathway">
    <text evidence="1 6">Cell wall biogenesis; peptidoglycan biosynthesis.</text>
</comment>
<feature type="active site" description="Nucleophile" evidence="6">
    <location>
        <position position="272"/>
    </location>
</feature>
<keyword evidence="3 6" id="KW-0133">Cell shape</keyword>
<dbReference type="PROSITE" id="PS52029">
    <property type="entry name" value="LD_TPASE"/>
    <property type="match status" value="1"/>
</dbReference>
<evidence type="ECO:0000256" key="8">
    <source>
        <dbReference type="SAM" id="SignalP"/>
    </source>
</evidence>
<proteinExistence type="predicted"/>
<dbReference type="SUPFAM" id="SSF141523">
    <property type="entry name" value="L,D-transpeptidase catalytic domain-like"/>
    <property type="match status" value="1"/>
</dbReference>
<name>A0A8J3QUS2_9ACTN</name>
<keyword evidence="4 6" id="KW-0573">Peptidoglycan synthesis</keyword>
<dbReference type="InterPro" id="IPR036366">
    <property type="entry name" value="PGBDSf"/>
</dbReference>
<dbReference type="SUPFAM" id="SSF47090">
    <property type="entry name" value="PGBD-like"/>
    <property type="match status" value="1"/>
</dbReference>
<keyword evidence="8" id="KW-0732">Signal</keyword>
<keyword evidence="2" id="KW-0808">Transferase</keyword>
<dbReference type="Proteomes" id="UP000642748">
    <property type="component" value="Unassembled WGS sequence"/>
</dbReference>